<feature type="domain" description="Histidine kinase/HSP90-like ATPase" evidence="10">
    <location>
        <begin position="334"/>
        <end position="420"/>
    </location>
</feature>
<dbReference type="InterPro" id="IPR011712">
    <property type="entry name" value="Sig_transdc_His_kin_sub3_dim/P"/>
</dbReference>
<keyword evidence="12" id="KW-0614">Plasmid</keyword>
<keyword evidence="9" id="KW-1133">Transmembrane helix</keyword>
<dbReference type="RefSeq" id="WP_011210781.1">
    <property type="nucleotide sequence ID" value="NZ_CAACYE020000001.1"/>
</dbReference>
<dbReference type="Pfam" id="PF02518">
    <property type="entry name" value="HATPase_c"/>
    <property type="match status" value="1"/>
</dbReference>
<dbReference type="OMA" id="GPTRDGW"/>
<feature type="transmembrane region" description="Helical" evidence="9">
    <location>
        <begin position="49"/>
        <end position="70"/>
    </location>
</feature>
<keyword evidence="9" id="KW-0812">Transmembrane</keyword>
<evidence type="ECO:0000256" key="9">
    <source>
        <dbReference type="SAM" id="Phobius"/>
    </source>
</evidence>
<keyword evidence="7" id="KW-0067">ATP-binding</keyword>
<proteinExistence type="predicted"/>
<comment type="catalytic activity">
    <reaction evidence="1">
        <text>ATP + protein L-histidine = ADP + protein N-phospho-L-histidine.</text>
        <dbReference type="EC" id="2.7.13.3"/>
    </reaction>
</comment>
<keyword evidence="5" id="KW-0547">Nucleotide-binding</keyword>
<feature type="transmembrane region" description="Helical" evidence="9">
    <location>
        <begin position="149"/>
        <end position="170"/>
    </location>
</feature>
<feature type="transmembrane region" description="Helical" evidence="9">
    <location>
        <begin position="182"/>
        <end position="199"/>
    </location>
</feature>
<feature type="transmembrane region" description="Helical" evidence="9">
    <location>
        <begin position="79"/>
        <end position="98"/>
    </location>
</feature>
<dbReference type="KEGG" id="nfr:ERS450000_05663"/>
<feature type="domain" description="Signal transduction histidine kinase subgroup 3 dimerisation and phosphoacceptor" evidence="11">
    <location>
        <begin position="222"/>
        <end position="287"/>
    </location>
</feature>
<evidence type="ECO:0000313" key="12">
    <source>
        <dbReference type="EMBL" id="CRY83748.1"/>
    </source>
</evidence>
<dbReference type="Gene3D" id="1.20.5.1930">
    <property type="match status" value="1"/>
</dbReference>
<evidence type="ECO:0000259" key="10">
    <source>
        <dbReference type="Pfam" id="PF02518"/>
    </source>
</evidence>
<name>A0A0H5P8I3_NOCFR</name>
<evidence type="ECO:0000256" key="6">
    <source>
        <dbReference type="ARBA" id="ARBA00022777"/>
    </source>
</evidence>
<organism evidence="12 13">
    <name type="scientific">Nocardia farcinica</name>
    <dbReference type="NCBI Taxonomy" id="37329"/>
    <lineage>
        <taxon>Bacteria</taxon>
        <taxon>Bacillati</taxon>
        <taxon>Actinomycetota</taxon>
        <taxon>Actinomycetes</taxon>
        <taxon>Mycobacteriales</taxon>
        <taxon>Nocardiaceae</taxon>
        <taxon>Nocardia</taxon>
    </lineage>
</organism>
<dbReference type="InterPro" id="IPR050482">
    <property type="entry name" value="Sensor_HK_TwoCompSys"/>
</dbReference>
<evidence type="ECO:0000256" key="2">
    <source>
        <dbReference type="ARBA" id="ARBA00012438"/>
    </source>
</evidence>
<dbReference type="PANTHER" id="PTHR24421">
    <property type="entry name" value="NITRATE/NITRITE SENSOR PROTEIN NARX-RELATED"/>
    <property type="match status" value="1"/>
</dbReference>
<keyword evidence="4 12" id="KW-0808">Transferase</keyword>
<sequence>MDVLQATPVGVRAGVPFRRSGTVRDRLAAFVRQPVAVFRRNLEELPFDYPPAVLLCADAALLLFSVGACVQRHEYFPTLLPVLAVVLLFLPLPLFGLLGVTPTPILLGGAALVAAGLFLLQPVPADLAPFVLVVVVGEVAAIAPKRWSALFAALAVAELVAFDAAGHLLWSASGQRLQGLQMYTTGIALGWLVGVMLRYQRRFLYQERESQYIRTVQAAEEERRRIAREVHDVIAHSLSVTLLHLTAARHALQTDRDVDEAVDALVDAERLGRQAMADIRRTVGLLGERTASPAPEPGVGDLPELIADFAKAGLRIEHAHVDADLDAVSAAVGLALYRIGQESLANVVKHAPGATVRVEVRVRAGAATLLVHNTLPDGLPARGEGMGLSGMRQRADLLGGRLTAGPVDDGWSVRARFPLAGGRAWPLCSGESGERG</sequence>
<dbReference type="EMBL" id="LN868939">
    <property type="protein sequence ID" value="CRY83748.1"/>
    <property type="molecule type" value="Genomic_DNA"/>
</dbReference>
<evidence type="ECO:0000259" key="11">
    <source>
        <dbReference type="Pfam" id="PF07730"/>
    </source>
</evidence>
<dbReference type="CDD" id="cd16917">
    <property type="entry name" value="HATPase_UhpB-NarQ-NarX-like"/>
    <property type="match status" value="1"/>
</dbReference>
<accession>A0A0H5P8I3</accession>
<evidence type="ECO:0000256" key="5">
    <source>
        <dbReference type="ARBA" id="ARBA00022741"/>
    </source>
</evidence>
<evidence type="ECO:0000256" key="7">
    <source>
        <dbReference type="ARBA" id="ARBA00022840"/>
    </source>
</evidence>
<dbReference type="Pfam" id="PF07730">
    <property type="entry name" value="HisKA_3"/>
    <property type="match status" value="1"/>
</dbReference>
<dbReference type="AlphaFoldDB" id="A0A0H5P8I3"/>
<dbReference type="Gene3D" id="3.30.565.10">
    <property type="entry name" value="Histidine kinase-like ATPase, C-terminal domain"/>
    <property type="match status" value="1"/>
</dbReference>
<dbReference type="GO" id="GO:0005524">
    <property type="term" value="F:ATP binding"/>
    <property type="evidence" value="ECO:0007669"/>
    <property type="project" value="UniProtKB-KW"/>
</dbReference>
<evidence type="ECO:0000313" key="13">
    <source>
        <dbReference type="Proteomes" id="UP000057820"/>
    </source>
</evidence>
<dbReference type="GO" id="GO:0016020">
    <property type="term" value="C:membrane"/>
    <property type="evidence" value="ECO:0007669"/>
    <property type="project" value="InterPro"/>
</dbReference>
<dbReference type="InterPro" id="IPR036890">
    <property type="entry name" value="HATPase_C_sf"/>
</dbReference>
<keyword evidence="8" id="KW-0902">Two-component regulatory system</keyword>
<dbReference type="GO" id="GO:0000155">
    <property type="term" value="F:phosphorelay sensor kinase activity"/>
    <property type="evidence" value="ECO:0007669"/>
    <property type="project" value="InterPro"/>
</dbReference>
<keyword evidence="9" id="KW-0472">Membrane</keyword>
<geneLocation type="plasmid" evidence="12">
    <name>2</name>
</geneLocation>
<evidence type="ECO:0000256" key="1">
    <source>
        <dbReference type="ARBA" id="ARBA00000085"/>
    </source>
</evidence>
<evidence type="ECO:0000256" key="4">
    <source>
        <dbReference type="ARBA" id="ARBA00022679"/>
    </source>
</evidence>
<dbReference type="Proteomes" id="UP000057820">
    <property type="component" value="Plasmid 2"/>
</dbReference>
<protein>
    <recommendedName>
        <fullName evidence="2">histidine kinase</fullName>
        <ecNumber evidence="2">2.7.13.3</ecNumber>
    </recommendedName>
</protein>
<reference evidence="13" key="1">
    <citation type="submission" date="2015-03" db="EMBL/GenBank/DDBJ databases">
        <authorList>
            <consortium name="Pathogen Informatics"/>
        </authorList>
    </citation>
    <scope>NUCLEOTIDE SEQUENCE [LARGE SCALE GENOMIC DNA]</scope>
    <source>
        <strain evidence="13">NCTC11134</strain>
        <plasmid evidence="13">2</plasmid>
    </source>
</reference>
<dbReference type="SUPFAM" id="SSF55874">
    <property type="entry name" value="ATPase domain of HSP90 chaperone/DNA topoisomerase II/histidine kinase"/>
    <property type="match status" value="1"/>
</dbReference>
<dbReference type="GO" id="GO:0046983">
    <property type="term" value="F:protein dimerization activity"/>
    <property type="evidence" value="ECO:0007669"/>
    <property type="project" value="InterPro"/>
</dbReference>
<dbReference type="PANTHER" id="PTHR24421:SF10">
    <property type="entry name" value="NITRATE_NITRITE SENSOR PROTEIN NARQ"/>
    <property type="match status" value="1"/>
</dbReference>
<dbReference type="InterPro" id="IPR003594">
    <property type="entry name" value="HATPase_dom"/>
</dbReference>
<keyword evidence="3" id="KW-0597">Phosphoprotein</keyword>
<keyword evidence="6" id="KW-0418">Kinase</keyword>
<evidence type="ECO:0000256" key="8">
    <source>
        <dbReference type="ARBA" id="ARBA00023012"/>
    </source>
</evidence>
<dbReference type="GeneID" id="61134878"/>
<gene>
    <name evidence="12" type="primary">degS_2</name>
    <name evidence="12" type="ORF">ERS450000_05663</name>
</gene>
<evidence type="ECO:0000256" key="3">
    <source>
        <dbReference type="ARBA" id="ARBA00022553"/>
    </source>
</evidence>
<dbReference type="EC" id="2.7.13.3" evidence="2"/>